<dbReference type="RefSeq" id="WP_147825160.1">
    <property type="nucleotide sequence ID" value="NZ_BAAARG010000001.1"/>
</dbReference>
<dbReference type="OrthoDB" id="5148840at2"/>
<keyword evidence="1" id="KW-0732">Signal</keyword>
<evidence type="ECO:0000313" key="2">
    <source>
        <dbReference type="EMBL" id="TXK06355.1"/>
    </source>
</evidence>
<dbReference type="AlphaFoldDB" id="A0A5C8HQR2"/>
<evidence type="ECO:0008006" key="4">
    <source>
        <dbReference type="Google" id="ProtNLM"/>
    </source>
</evidence>
<accession>A0A5C8HQR2</accession>
<name>A0A5C8HQR2_9MICO</name>
<gene>
    <name evidence="2" type="ORF">FVP60_05195</name>
</gene>
<protein>
    <recommendedName>
        <fullName evidence="4">Lipoprotein</fullName>
    </recommendedName>
</protein>
<sequence length="119" mass="12820">MKRLLAVCAVLSVVTLGGCAQPSPPATLTQATHTQYQALPDFDDSEQVETDPGRLAELQTLLEKYDPAAASGEPCPGGISTRLELEWSDGTRELLQTETCGAETPQFVTELTDLIASWR</sequence>
<feature type="chain" id="PRO_5039006327" description="Lipoprotein" evidence="1">
    <location>
        <begin position="21"/>
        <end position="119"/>
    </location>
</feature>
<evidence type="ECO:0000256" key="1">
    <source>
        <dbReference type="SAM" id="SignalP"/>
    </source>
</evidence>
<feature type="signal peptide" evidence="1">
    <location>
        <begin position="1"/>
        <end position="20"/>
    </location>
</feature>
<reference evidence="2 3" key="1">
    <citation type="submission" date="2019-08" db="EMBL/GenBank/DDBJ databases">
        <authorList>
            <person name="Dong K."/>
        </authorList>
    </citation>
    <scope>NUCLEOTIDE SEQUENCE [LARGE SCALE GENOMIC DNA]</scope>
    <source>
        <strain evidence="2 3">M4-8</strain>
    </source>
</reference>
<organism evidence="2 3">
    <name type="scientific">Microbacterium mitrae</name>
    <dbReference type="NCBI Taxonomy" id="664640"/>
    <lineage>
        <taxon>Bacteria</taxon>
        <taxon>Bacillati</taxon>
        <taxon>Actinomycetota</taxon>
        <taxon>Actinomycetes</taxon>
        <taxon>Micrococcales</taxon>
        <taxon>Microbacteriaceae</taxon>
        <taxon>Microbacterium</taxon>
    </lineage>
</organism>
<evidence type="ECO:0000313" key="3">
    <source>
        <dbReference type="Proteomes" id="UP000321196"/>
    </source>
</evidence>
<proteinExistence type="predicted"/>
<keyword evidence="3" id="KW-1185">Reference proteome</keyword>
<dbReference type="Proteomes" id="UP000321196">
    <property type="component" value="Unassembled WGS sequence"/>
</dbReference>
<comment type="caution">
    <text evidence="2">The sequence shown here is derived from an EMBL/GenBank/DDBJ whole genome shotgun (WGS) entry which is preliminary data.</text>
</comment>
<dbReference type="PROSITE" id="PS51257">
    <property type="entry name" value="PROKAR_LIPOPROTEIN"/>
    <property type="match status" value="1"/>
</dbReference>
<dbReference type="EMBL" id="VRSW01000001">
    <property type="protein sequence ID" value="TXK06355.1"/>
    <property type="molecule type" value="Genomic_DNA"/>
</dbReference>